<dbReference type="SMART" id="SM00646">
    <property type="entry name" value="Ami_3"/>
    <property type="match status" value="1"/>
</dbReference>
<dbReference type="PROSITE" id="PS51724">
    <property type="entry name" value="SPOR"/>
    <property type="match status" value="2"/>
</dbReference>
<dbReference type="SUPFAM" id="SSF110997">
    <property type="entry name" value="Sporulation related repeat"/>
    <property type="match status" value="2"/>
</dbReference>
<dbReference type="GO" id="GO:0042834">
    <property type="term" value="F:peptidoglycan binding"/>
    <property type="evidence" value="ECO:0007669"/>
    <property type="project" value="InterPro"/>
</dbReference>
<dbReference type="PANTHER" id="PTHR30404">
    <property type="entry name" value="N-ACETYLMURAMOYL-L-ALANINE AMIDASE"/>
    <property type="match status" value="1"/>
</dbReference>
<dbReference type="InterPro" id="IPR002508">
    <property type="entry name" value="MurNAc-LAA_cat"/>
</dbReference>
<dbReference type="InterPro" id="IPR050695">
    <property type="entry name" value="N-acetylmuramoyl_amidase_3"/>
</dbReference>
<dbReference type="InterPro" id="IPR007730">
    <property type="entry name" value="SPOR-like_dom"/>
</dbReference>
<dbReference type="Gene3D" id="3.30.70.1070">
    <property type="entry name" value="Sporulation related repeat"/>
    <property type="match status" value="2"/>
</dbReference>
<evidence type="ECO:0000256" key="1">
    <source>
        <dbReference type="ARBA" id="ARBA00022801"/>
    </source>
</evidence>
<dbReference type="AlphaFoldDB" id="A0A845DSL1"/>
<accession>A0A845DSL1</accession>
<dbReference type="RefSeq" id="WP_160835904.1">
    <property type="nucleotide sequence ID" value="NZ_WMET01000001.1"/>
</dbReference>
<reference evidence="3 4" key="1">
    <citation type="submission" date="2019-11" db="EMBL/GenBank/DDBJ databases">
        <title>Genome sequences of 17 halophilic strains isolated from different environments.</title>
        <authorList>
            <person name="Furrow R.E."/>
        </authorList>
    </citation>
    <scope>NUCLEOTIDE SEQUENCE [LARGE SCALE GENOMIC DNA]</scope>
    <source>
        <strain evidence="3 4">22511_23_Filter</strain>
    </source>
</reference>
<sequence length="547" mass="59587">MKTIVIDPGHGGTDPGAVYMGYQEKTFNLSIALNVQRYLTQNYEVEIVMTRSSDQTVSLNRRTTLANAGDANFFLSIHNNAAGGRGFESYIHNGSLAPDTQAYQSIIHTTVYQTASKYGVSNRGMKRADLFVTRTTDMSSLLLEILFVDHPDDLALLRNSSFINDISTAIGEGTAKALQLPRLAGAAPSHTSTLYKVMAGAFRSRENAEQRIEFLSQSGTAAFIVPAVIGGEAYYRVQTGAFSKESHAKAQVEQLQKAGIADAYILTGSDSSESPDPGNDLYRVIAGSFRDRNHAEKRVSSLTAAGFPSFITTIELGGLTYYRVQTGAFKEIEHARALVNQLKPYGIMDAFLWAGSPVPPPPEETEDRWTILGESLMSGCQLDQFARSVYPDAPELGKYYVRYGNLYGIRGDIAFAQAVHETNYFRFTGDVQREQNNFAGIGAVGGGAAGASFSTPEEGVHAQIQHLFAYASTDAIPQGLTEVDPRFGLVTRGSAVTWSGLNGKWAVPGGQYGQLILSIYERIVVDTLESIKTQQQSLQRILEDSKE</sequence>
<comment type="caution">
    <text evidence="3">The sequence shown here is derived from an EMBL/GenBank/DDBJ whole genome shotgun (WGS) entry which is preliminary data.</text>
</comment>
<dbReference type="InterPro" id="IPR002901">
    <property type="entry name" value="MGlyc_endo_b_GlcNAc-like_dom"/>
</dbReference>
<feature type="domain" description="SPOR" evidence="2">
    <location>
        <begin position="189"/>
        <end position="268"/>
    </location>
</feature>
<evidence type="ECO:0000313" key="4">
    <source>
        <dbReference type="Proteomes" id="UP000460949"/>
    </source>
</evidence>
<gene>
    <name evidence="3" type="ORF">GLW04_06445</name>
</gene>
<dbReference type="EMBL" id="WMET01000001">
    <property type="protein sequence ID" value="MYL19525.1"/>
    <property type="molecule type" value="Genomic_DNA"/>
</dbReference>
<dbReference type="PANTHER" id="PTHR30404:SF0">
    <property type="entry name" value="N-ACETYLMURAMOYL-L-ALANINE AMIDASE AMIC"/>
    <property type="match status" value="1"/>
</dbReference>
<dbReference type="GO" id="GO:0009253">
    <property type="term" value="P:peptidoglycan catabolic process"/>
    <property type="evidence" value="ECO:0007669"/>
    <property type="project" value="InterPro"/>
</dbReference>
<dbReference type="Proteomes" id="UP000460949">
    <property type="component" value="Unassembled WGS sequence"/>
</dbReference>
<dbReference type="GO" id="GO:0008745">
    <property type="term" value="F:N-acetylmuramoyl-L-alanine amidase activity"/>
    <property type="evidence" value="ECO:0007669"/>
    <property type="project" value="InterPro"/>
</dbReference>
<evidence type="ECO:0000313" key="3">
    <source>
        <dbReference type="EMBL" id="MYL19525.1"/>
    </source>
</evidence>
<dbReference type="Pfam" id="PF01832">
    <property type="entry name" value="Glucosaminidase"/>
    <property type="match status" value="1"/>
</dbReference>
<organism evidence="3 4">
    <name type="scientific">Halobacillus litoralis</name>
    <dbReference type="NCBI Taxonomy" id="45668"/>
    <lineage>
        <taxon>Bacteria</taxon>
        <taxon>Bacillati</taxon>
        <taxon>Bacillota</taxon>
        <taxon>Bacilli</taxon>
        <taxon>Bacillales</taxon>
        <taxon>Bacillaceae</taxon>
        <taxon>Halobacillus</taxon>
    </lineage>
</organism>
<evidence type="ECO:0000259" key="2">
    <source>
        <dbReference type="PROSITE" id="PS51724"/>
    </source>
</evidence>
<dbReference type="Gene3D" id="3.40.630.40">
    <property type="entry name" value="Zn-dependent exopeptidases"/>
    <property type="match status" value="1"/>
</dbReference>
<protein>
    <submittedName>
        <fullName evidence="3">Sporulation protein</fullName>
    </submittedName>
</protein>
<dbReference type="GO" id="GO:0030288">
    <property type="term" value="C:outer membrane-bounded periplasmic space"/>
    <property type="evidence" value="ECO:0007669"/>
    <property type="project" value="TreeGrafter"/>
</dbReference>
<dbReference type="GO" id="GO:0004040">
    <property type="term" value="F:amidase activity"/>
    <property type="evidence" value="ECO:0007669"/>
    <property type="project" value="InterPro"/>
</dbReference>
<proteinExistence type="predicted"/>
<dbReference type="Pfam" id="PF01520">
    <property type="entry name" value="Amidase_3"/>
    <property type="match status" value="1"/>
</dbReference>
<name>A0A845DSL1_9BACI</name>
<keyword evidence="1" id="KW-0378">Hydrolase</keyword>
<dbReference type="CDD" id="cd02696">
    <property type="entry name" value="MurNAc-LAA"/>
    <property type="match status" value="1"/>
</dbReference>
<dbReference type="SUPFAM" id="SSF53187">
    <property type="entry name" value="Zn-dependent exopeptidases"/>
    <property type="match status" value="1"/>
</dbReference>
<dbReference type="InterPro" id="IPR036680">
    <property type="entry name" value="SPOR-like_sf"/>
</dbReference>
<feature type="domain" description="SPOR" evidence="2">
    <location>
        <begin position="276"/>
        <end position="355"/>
    </location>
</feature>
<dbReference type="Pfam" id="PF05036">
    <property type="entry name" value="SPOR"/>
    <property type="match status" value="2"/>
</dbReference>